<gene>
    <name evidence="1" type="ORF">BG04_1441</name>
</gene>
<protein>
    <submittedName>
        <fullName evidence="1">Uncharacterized protein</fullName>
    </submittedName>
</protein>
<dbReference type="KEGG" id="bmeg:BG04_1441"/>
<name>A0A0B6ASK4_PRIM2</name>
<accession>A0A0B6ASK4</accession>
<dbReference type="HOGENOM" id="CLU_2033428_0_0_9"/>
<dbReference type="EMBL" id="CP009920">
    <property type="protein sequence ID" value="AJI24112.1"/>
    <property type="molecule type" value="Genomic_DNA"/>
</dbReference>
<evidence type="ECO:0000313" key="1">
    <source>
        <dbReference type="EMBL" id="AJI24112.1"/>
    </source>
</evidence>
<sequence length="121" mass="13713">MPEIISFKEMVVENGVPFVAIVEQEGGYYDDAGDWVPGGSPQPENRFGVILPLSGDDLRYSESGTYSVKDRKVYTIEALNPGQKIEYKGIPYTVQNFKDFTDYTDVFIYLARWAGHEHSNH</sequence>
<proteinExistence type="predicted"/>
<reference evidence="1 2" key="1">
    <citation type="journal article" date="2015" name="Genome Announc.">
        <title>Complete genome sequences for 35 biothreat assay-relevant bacillus species.</title>
        <authorList>
            <person name="Johnson S.L."/>
            <person name="Daligault H.E."/>
            <person name="Davenport K.W."/>
            <person name="Jaissle J."/>
            <person name="Frey K.G."/>
            <person name="Ladner J.T."/>
            <person name="Broomall S.M."/>
            <person name="Bishop-Lilly K.A."/>
            <person name="Bruce D.C."/>
            <person name="Gibbons H.S."/>
            <person name="Coyne S.R."/>
            <person name="Lo C.C."/>
            <person name="Meincke L."/>
            <person name="Munk A.C."/>
            <person name="Koroleva G.I."/>
            <person name="Rosenzweig C.N."/>
            <person name="Palacios G.F."/>
            <person name="Redden C.L."/>
            <person name="Minogue T.D."/>
            <person name="Chain P.S."/>
        </authorList>
    </citation>
    <scope>NUCLEOTIDE SEQUENCE [LARGE SCALE GENOMIC DNA]</scope>
    <source>
        <strain evidence="2">ATCC 14581 / DSM 32 / JCM 2506 / NBRC 15308 / NCIMB 9376 / NCTC 10342 / NRRL B-14308 / VKM B-512</strain>
    </source>
</reference>
<dbReference type="AlphaFoldDB" id="A0A0B6ASK4"/>
<dbReference type="Proteomes" id="UP000031829">
    <property type="component" value="Chromosome"/>
</dbReference>
<dbReference type="GeneID" id="93644914"/>
<dbReference type="RefSeq" id="WP_034656725.1">
    <property type="nucleotide sequence ID" value="NZ_BCVB01000021.1"/>
</dbReference>
<organism evidence="1 2">
    <name type="scientific">Priestia megaterium (strain ATCC 14581 / DSM 32 / CCUG 1817 / JCM 2506 / NBRC 15308 / NCIMB 9376 / NCTC 10342 / NRRL B-14308 / VKM B-512 / Ford 19)</name>
    <name type="common">Bacillus megaterium</name>
    <dbReference type="NCBI Taxonomy" id="1348623"/>
    <lineage>
        <taxon>Bacteria</taxon>
        <taxon>Bacillati</taxon>
        <taxon>Bacillota</taxon>
        <taxon>Bacilli</taxon>
        <taxon>Bacillales</taxon>
        <taxon>Bacillaceae</taxon>
        <taxon>Priestia</taxon>
    </lineage>
</organism>
<evidence type="ECO:0000313" key="2">
    <source>
        <dbReference type="Proteomes" id="UP000031829"/>
    </source>
</evidence>